<dbReference type="Pfam" id="PF05229">
    <property type="entry name" value="SCPU"/>
    <property type="match status" value="1"/>
</dbReference>
<reference evidence="3 4" key="1">
    <citation type="submission" date="2018-11" db="EMBL/GenBank/DDBJ databases">
        <title>Genomic analyses of the natural microbiome of Caenorhabditis elegans.</title>
        <authorList>
            <person name="Samuel B."/>
        </authorList>
    </citation>
    <scope>NUCLEOTIDE SEQUENCE [LARGE SCALE GENOMIC DNA]</scope>
    <source>
        <strain evidence="3 4">BIGb0473</strain>
    </source>
</reference>
<proteinExistence type="predicted"/>
<feature type="chain" id="PRO_5040831946" evidence="1">
    <location>
        <begin position="22"/>
        <end position="165"/>
    </location>
</feature>
<feature type="domain" description="Spore coat protein U/FanG" evidence="2">
    <location>
        <begin position="24"/>
        <end position="161"/>
    </location>
</feature>
<dbReference type="PANTHER" id="PTHR37089">
    <property type="entry name" value="PROTEIN U-RELATED"/>
    <property type="match status" value="1"/>
</dbReference>
<dbReference type="RefSeq" id="WP_123753100.1">
    <property type="nucleotide sequence ID" value="NZ_RJUR01000014.1"/>
</dbReference>
<evidence type="ECO:0000256" key="1">
    <source>
        <dbReference type="SAM" id="SignalP"/>
    </source>
</evidence>
<gene>
    <name evidence="3" type="ORF">EDF85_3198</name>
</gene>
<evidence type="ECO:0000259" key="2">
    <source>
        <dbReference type="Pfam" id="PF05229"/>
    </source>
</evidence>
<sequence>MRRLLGGLAVLAWAVPMPLDAALTSTFQVSATIAAGCLVVGGASNYGTLDFGTRPALGAASVNTQLAGTTVTLQCTPGVALKMSVDGGLNNNGVRNLKRTSGTSLVAYQLYRDAALSQVLGIGQLVAVSYSDPTAIKLPVYAQAQLPGVLPAGTYTDVVQVVLSW</sequence>
<evidence type="ECO:0000313" key="3">
    <source>
        <dbReference type="EMBL" id="ROQ48895.1"/>
    </source>
</evidence>
<accession>A0A9X8EJP5</accession>
<organism evidence="3 4">
    <name type="scientific">Pseudomonas putida</name>
    <name type="common">Arthrobacter siderocapsulatus</name>
    <dbReference type="NCBI Taxonomy" id="303"/>
    <lineage>
        <taxon>Bacteria</taxon>
        <taxon>Pseudomonadati</taxon>
        <taxon>Pseudomonadota</taxon>
        <taxon>Gammaproteobacteria</taxon>
        <taxon>Pseudomonadales</taxon>
        <taxon>Pseudomonadaceae</taxon>
        <taxon>Pseudomonas</taxon>
    </lineage>
</organism>
<protein>
    <submittedName>
        <fullName evidence="3">Spore coat protein U-like protein</fullName>
    </submittedName>
</protein>
<dbReference type="AlphaFoldDB" id="A0A9X8EJP5"/>
<keyword evidence="1" id="KW-0732">Signal</keyword>
<dbReference type="InterPro" id="IPR053167">
    <property type="entry name" value="Spore_coat_component"/>
</dbReference>
<dbReference type="PANTHER" id="PTHR37089:SF3">
    <property type="entry name" value="EXPORTED PROTEIN"/>
    <property type="match status" value="1"/>
</dbReference>
<comment type="caution">
    <text evidence="3">The sequence shown here is derived from an EMBL/GenBank/DDBJ whole genome shotgun (WGS) entry which is preliminary data.</text>
</comment>
<name>A0A9X8EJP5_PSEPU</name>
<dbReference type="EMBL" id="RJUR01000014">
    <property type="protein sequence ID" value="ROQ48895.1"/>
    <property type="molecule type" value="Genomic_DNA"/>
</dbReference>
<evidence type="ECO:0000313" key="4">
    <source>
        <dbReference type="Proteomes" id="UP000269115"/>
    </source>
</evidence>
<feature type="signal peptide" evidence="1">
    <location>
        <begin position="1"/>
        <end position="21"/>
    </location>
</feature>
<dbReference type="SMART" id="SM00972">
    <property type="entry name" value="SCPU"/>
    <property type="match status" value="1"/>
</dbReference>
<dbReference type="InterPro" id="IPR007893">
    <property type="entry name" value="Spore_coat_U/FanG"/>
</dbReference>
<keyword evidence="3" id="KW-0167">Capsid protein</keyword>
<keyword evidence="3" id="KW-0946">Virion</keyword>
<dbReference type="Proteomes" id="UP000269115">
    <property type="component" value="Unassembled WGS sequence"/>
</dbReference>